<dbReference type="Gene3D" id="3.30.450.40">
    <property type="match status" value="1"/>
</dbReference>
<dbReference type="SUPFAM" id="SSF55781">
    <property type="entry name" value="GAF domain-like"/>
    <property type="match status" value="1"/>
</dbReference>
<dbReference type="GO" id="GO:0003723">
    <property type="term" value="F:RNA binding"/>
    <property type="evidence" value="ECO:0007669"/>
    <property type="project" value="InterPro"/>
</dbReference>
<name>A0A318RIJ9_WILLI</name>
<keyword evidence="1" id="KW-0805">Transcription regulation</keyword>
<dbReference type="PIRSF" id="PIRSF036625">
    <property type="entry name" value="GAF_ANTAR"/>
    <property type="match status" value="1"/>
</dbReference>
<reference evidence="4 5" key="1">
    <citation type="submission" date="2018-06" db="EMBL/GenBank/DDBJ databases">
        <title>Genomic Encyclopedia of Type Strains, Phase IV (KMG-IV): sequencing the most valuable type-strain genomes for metagenomic binning, comparative biology and taxonomic classification.</title>
        <authorList>
            <person name="Goeker M."/>
        </authorList>
    </citation>
    <scope>NUCLEOTIDE SEQUENCE [LARGE SCALE GENOMIC DNA]</scope>
    <source>
        <strain evidence="4 5">DSM 45521</strain>
    </source>
</reference>
<dbReference type="Gene3D" id="1.10.10.10">
    <property type="entry name" value="Winged helix-like DNA-binding domain superfamily/Winged helix DNA-binding domain"/>
    <property type="match status" value="1"/>
</dbReference>
<feature type="domain" description="ANTAR" evidence="3">
    <location>
        <begin position="157"/>
        <end position="218"/>
    </location>
</feature>
<keyword evidence="2" id="KW-0804">Transcription</keyword>
<protein>
    <submittedName>
        <fullName evidence="4">ANTAR domain-containing protein</fullName>
    </submittedName>
</protein>
<evidence type="ECO:0000256" key="1">
    <source>
        <dbReference type="ARBA" id="ARBA00023015"/>
    </source>
</evidence>
<dbReference type="PROSITE" id="PS50921">
    <property type="entry name" value="ANTAR"/>
    <property type="match status" value="1"/>
</dbReference>
<dbReference type="AlphaFoldDB" id="A0A318RIJ9"/>
<dbReference type="SUPFAM" id="SSF52172">
    <property type="entry name" value="CheY-like"/>
    <property type="match status" value="1"/>
</dbReference>
<evidence type="ECO:0000259" key="3">
    <source>
        <dbReference type="PROSITE" id="PS50921"/>
    </source>
</evidence>
<gene>
    <name evidence="4" type="ORF">DFR67_10674</name>
</gene>
<dbReference type="OrthoDB" id="4629915at2"/>
<organism evidence="4 5">
    <name type="scientific">Williamsia limnetica</name>
    <dbReference type="NCBI Taxonomy" id="882452"/>
    <lineage>
        <taxon>Bacteria</taxon>
        <taxon>Bacillati</taxon>
        <taxon>Actinomycetota</taxon>
        <taxon>Actinomycetes</taxon>
        <taxon>Mycobacteriales</taxon>
        <taxon>Nocardiaceae</taxon>
        <taxon>Williamsia</taxon>
    </lineage>
</organism>
<dbReference type="InterPro" id="IPR036388">
    <property type="entry name" value="WH-like_DNA-bd_sf"/>
</dbReference>
<sequence length="225" mass="24302">MHVVLADLARSMHAKARLGSDTVLAEITASAVQLVDGAVSAGITVTRRRAVVDSVAPTDEVAREFDLLQQQCGQGPCLDAAWQHRTVRVRDLVADDRWPQLAEAVRERSPIRSSVSYELFTHMEGMGALNVYATTPDAITDTGAEKGYALAAHAAVIFDAARRHEQFESALASRDTIGQAKGIIMERFNIDATAAFNLLVKFSQDSNVSVAQIARKLAGSKPENT</sequence>
<dbReference type="SMART" id="SM01012">
    <property type="entry name" value="ANTAR"/>
    <property type="match status" value="1"/>
</dbReference>
<keyword evidence="5" id="KW-1185">Reference proteome</keyword>
<accession>A0A318RIJ9</accession>
<evidence type="ECO:0000256" key="2">
    <source>
        <dbReference type="ARBA" id="ARBA00023163"/>
    </source>
</evidence>
<proteinExistence type="predicted"/>
<dbReference type="InterPro" id="IPR005561">
    <property type="entry name" value="ANTAR"/>
</dbReference>
<dbReference type="InterPro" id="IPR029016">
    <property type="entry name" value="GAF-like_dom_sf"/>
</dbReference>
<dbReference type="InterPro" id="IPR011006">
    <property type="entry name" value="CheY-like_superfamily"/>
</dbReference>
<dbReference type="InterPro" id="IPR012074">
    <property type="entry name" value="GAF_ANTAR"/>
</dbReference>
<dbReference type="Proteomes" id="UP000247591">
    <property type="component" value="Unassembled WGS sequence"/>
</dbReference>
<comment type="caution">
    <text evidence="4">The sequence shown here is derived from an EMBL/GenBank/DDBJ whole genome shotgun (WGS) entry which is preliminary data.</text>
</comment>
<evidence type="ECO:0000313" key="5">
    <source>
        <dbReference type="Proteomes" id="UP000247591"/>
    </source>
</evidence>
<dbReference type="Pfam" id="PF03861">
    <property type="entry name" value="ANTAR"/>
    <property type="match status" value="1"/>
</dbReference>
<evidence type="ECO:0000313" key="4">
    <source>
        <dbReference type="EMBL" id="PYE17371.1"/>
    </source>
</evidence>
<dbReference type="EMBL" id="QJSP01000006">
    <property type="protein sequence ID" value="PYE17371.1"/>
    <property type="molecule type" value="Genomic_DNA"/>
</dbReference>